<gene>
    <name evidence="1" type="ordered locus">Tint_1136</name>
</gene>
<organism evidence="1">
    <name type="scientific">Thiomonas intermedia (strain K12)</name>
    <name type="common">Thiobacillus intermedius</name>
    <dbReference type="NCBI Taxonomy" id="75379"/>
    <lineage>
        <taxon>Bacteria</taxon>
        <taxon>Pseudomonadati</taxon>
        <taxon>Pseudomonadota</taxon>
        <taxon>Betaproteobacteria</taxon>
        <taxon>Burkholderiales</taxon>
        <taxon>Thiomonas</taxon>
    </lineage>
</organism>
<dbReference type="STRING" id="75379.Tint_1136"/>
<dbReference type="BioCyc" id="TINT75379:TINT_RS05690-MONOMER"/>
<accession>D5WZW0</accession>
<reference evidence="1" key="1">
    <citation type="submission" date="2010-04" db="EMBL/GenBank/DDBJ databases">
        <title>Complete sequence of Thiomonas intermedia K12.</title>
        <authorList>
            <consortium name="US DOE Joint Genome Institute"/>
            <person name="Lucas S."/>
            <person name="Copeland A."/>
            <person name="Lapidus A."/>
            <person name="Cheng J.-F."/>
            <person name="Bruce D."/>
            <person name="Goodwin L."/>
            <person name="Pitluck S."/>
            <person name="Davenport K."/>
            <person name="Detter J.C."/>
            <person name="Han C."/>
            <person name="Tapia R."/>
            <person name="Land M."/>
            <person name="Hauser L."/>
            <person name="Kyrpides N."/>
            <person name="Ovchinnikova G."/>
            <person name="Kerfeld C.A."/>
            <person name="Cannon G.C."/>
            <person name="Heinhorst S."/>
            <person name="Woyke T."/>
        </authorList>
    </citation>
    <scope>NUCLEOTIDE SEQUENCE [LARGE SCALE GENOMIC DNA]</scope>
    <source>
        <strain evidence="1">K12</strain>
    </source>
</reference>
<protein>
    <submittedName>
        <fullName evidence="1">Tetratricopeptide TPR_2 repeat protein</fullName>
    </submittedName>
</protein>
<dbReference type="EMBL" id="CP002021">
    <property type="protein sequence ID" value="ADG30526.1"/>
    <property type="molecule type" value="Genomic_DNA"/>
</dbReference>
<dbReference type="KEGG" id="tin:Tint_1136"/>
<dbReference type="HOGENOM" id="CLU_2756563_0_0_4"/>
<evidence type="ECO:0000313" key="1">
    <source>
        <dbReference type="EMBL" id="ADG30526.1"/>
    </source>
</evidence>
<name>D5WZW0_THIK1</name>
<dbReference type="AlphaFoldDB" id="D5WZW0"/>
<sequence>MTPTPPKTRRQFEADAQKAHFARIRHVSKTCNDDLALRAKLLARCAELYREDLARAEADYRKQQSEAGQR</sequence>
<proteinExistence type="predicted"/>